<keyword evidence="2" id="KW-1133">Transmembrane helix</keyword>
<feature type="region of interest" description="Disordered" evidence="1">
    <location>
        <begin position="300"/>
        <end position="376"/>
    </location>
</feature>
<accession>A0A7S0SIM3</accession>
<feature type="transmembrane region" description="Helical" evidence="2">
    <location>
        <begin position="92"/>
        <end position="111"/>
    </location>
</feature>
<dbReference type="AlphaFoldDB" id="A0A7S0SIM3"/>
<feature type="compositionally biased region" description="Gly residues" evidence="1">
    <location>
        <begin position="350"/>
        <end position="362"/>
    </location>
</feature>
<evidence type="ECO:0000313" key="3">
    <source>
        <dbReference type="EMBL" id="CAD8707097.1"/>
    </source>
</evidence>
<protein>
    <submittedName>
        <fullName evidence="3">Uncharacterized protein</fullName>
    </submittedName>
</protein>
<evidence type="ECO:0000256" key="1">
    <source>
        <dbReference type="SAM" id="MobiDB-lite"/>
    </source>
</evidence>
<dbReference type="EMBL" id="HBFC01016553">
    <property type="protein sequence ID" value="CAD8707097.1"/>
    <property type="molecule type" value="Transcribed_RNA"/>
</dbReference>
<feature type="compositionally biased region" description="Acidic residues" evidence="1">
    <location>
        <begin position="363"/>
        <end position="376"/>
    </location>
</feature>
<feature type="compositionally biased region" description="Basic and acidic residues" evidence="1">
    <location>
        <begin position="314"/>
        <end position="325"/>
    </location>
</feature>
<feature type="transmembrane region" description="Helical" evidence="2">
    <location>
        <begin position="58"/>
        <end position="80"/>
    </location>
</feature>
<proteinExistence type="predicted"/>
<feature type="transmembrane region" description="Helical" evidence="2">
    <location>
        <begin position="138"/>
        <end position="158"/>
    </location>
</feature>
<evidence type="ECO:0000256" key="2">
    <source>
        <dbReference type="SAM" id="Phobius"/>
    </source>
</evidence>
<gene>
    <name evidence="3" type="ORF">MANT1106_LOCUS9780</name>
</gene>
<sequence>MVYSNFLEAPLGQGQGWTQMYDLGAVNASAFGPPPPPLDHSGSACFTEPMVASRGAEAVMFVFIAGVVLGAVPQYLKLILLASSDGISLTSLALMNVSNMTAILNIFILHFEQIRSCVQAPSQSGFSFDSCQASLLTFYYTLVYTLLWFPLYPLAAHFCSDHKTEICGMTRSGKQHGQAGLAAHLIPCVVLAAPVLRMVLGGTCFGFENYAMLLGVMNAIFEATRYLPQVYESFYAEGSGALSYMRLLLSIGGGVGATVQKALMKEDISTWFPPLVGHSLEIIIVVMNLVNDLGGKGACKKQRAHPGGGATPESAKDGGRAESSSERTPLTGGDAAKVAAVNQAMERGESGGGGDDMGGGEGEAADALEDSDGDESVDWLEGLPRDKNVYMQGDYVYHKMCNDPKFLHVLVKYL</sequence>
<name>A0A7S0SIM3_9CHLO</name>
<keyword evidence="2" id="KW-0812">Transmembrane</keyword>
<reference evidence="3" key="1">
    <citation type="submission" date="2021-01" db="EMBL/GenBank/DDBJ databases">
        <authorList>
            <person name="Corre E."/>
            <person name="Pelletier E."/>
            <person name="Niang G."/>
            <person name="Scheremetjew M."/>
            <person name="Finn R."/>
            <person name="Kale V."/>
            <person name="Holt S."/>
            <person name="Cochrane G."/>
            <person name="Meng A."/>
            <person name="Brown T."/>
            <person name="Cohen L."/>
        </authorList>
    </citation>
    <scope>NUCLEOTIDE SEQUENCE</scope>
    <source>
        <strain evidence="3">SL-175</strain>
    </source>
</reference>
<keyword evidence="2" id="KW-0472">Membrane</keyword>
<feature type="transmembrane region" description="Helical" evidence="2">
    <location>
        <begin position="179"/>
        <end position="200"/>
    </location>
</feature>
<organism evidence="3">
    <name type="scientific">Mantoniella antarctica</name>
    <dbReference type="NCBI Taxonomy" id="81844"/>
    <lineage>
        <taxon>Eukaryota</taxon>
        <taxon>Viridiplantae</taxon>
        <taxon>Chlorophyta</taxon>
        <taxon>Mamiellophyceae</taxon>
        <taxon>Mamiellales</taxon>
        <taxon>Mamiellaceae</taxon>
        <taxon>Mantoniella</taxon>
    </lineage>
</organism>